<reference evidence="2" key="1">
    <citation type="submission" date="2019-04" db="EMBL/GenBank/DDBJ databases">
        <title>Friends and foes A comparative genomics studyof 23 Aspergillus species from section Flavi.</title>
        <authorList>
            <consortium name="DOE Joint Genome Institute"/>
            <person name="Kjaerbolling I."/>
            <person name="Vesth T."/>
            <person name="Frisvad J.C."/>
            <person name="Nybo J.L."/>
            <person name="Theobald S."/>
            <person name="Kildgaard S."/>
            <person name="Isbrandt T."/>
            <person name="Kuo A."/>
            <person name="Sato A."/>
            <person name="Lyhne E.K."/>
            <person name="Kogle M.E."/>
            <person name="Wiebenga A."/>
            <person name="Kun R.S."/>
            <person name="Lubbers R.J."/>
            <person name="Makela M.R."/>
            <person name="Barry K."/>
            <person name="Chovatia M."/>
            <person name="Clum A."/>
            <person name="Daum C."/>
            <person name="Haridas S."/>
            <person name="He G."/>
            <person name="LaButti K."/>
            <person name="Lipzen A."/>
            <person name="Mondo S."/>
            <person name="Riley R."/>
            <person name="Salamov A."/>
            <person name="Simmons B.A."/>
            <person name="Magnuson J.K."/>
            <person name="Henrissat B."/>
            <person name="Mortensen U.H."/>
            <person name="Larsen T.O."/>
            <person name="Devries R.P."/>
            <person name="Grigoriev I.V."/>
            <person name="Machida M."/>
            <person name="Baker S.E."/>
            <person name="Andersen M.R."/>
        </authorList>
    </citation>
    <scope>NUCLEOTIDE SEQUENCE [LARGE SCALE GENOMIC DNA]</scope>
    <source>
        <strain evidence="2">CBS 130015</strain>
    </source>
</reference>
<name>A0A5N6VW07_9EURO</name>
<feature type="non-terminal residue" evidence="1">
    <location>
        <position position="60"/>
    </location>
</feature>
<protein>
    <recommendedName>
        <fullName evidence="3">Gfo/Idh/MocA-like oxidoreductase C-terminal domain-containing protein</fullName>
    </recommendedName>
</protein>
<dbReference type="AlphaFoldDB" id="A0A5N6VW07"/>
<sequence>MLFDLGSHLFEQTVVLFRVPVSDTAVLLNEGGCKLVNEEGLVDDGLLIWLRYKSGQVCLV</sequence>
<proteinExistence type="predicted"/>
<dbReference type="EMBL" id="ML738333">
    <property type="protein sequence ID" value="KAE8312438.1"/>
    <property type="molecule type" value="Genomic_DNA"/>
</dbReference>
<keyword evidence="2" id="KW-1185">Reference proteome</keyword>
<dbReference type="Proteomes" id="UP000325433">
    <property type="component" value="Unassembled WGS sequence"/>
</dbReference>
<evidence type="ECO:0000313" key="1">
    <source>
        <dbReference type="EMBL" id="KAE8312438.1"/>
    </source>
</evidence>
<evidence type="ECO:0000313" key="2">
    <source>
        <dbReference type="Proteomes" id="UP000325433"/>
    </source>
</evidence>
<organism evidence="1 2">
    <name type="scientific">Aspergillus transmontanensis</name>
    <dbReference type="NCBI Taxonomy" id="1034304"/>
    <lineage>
        <taxon>Eukaryota</taxon>
        <taxon>Fungi</taxon>
        <taxon>Dikarya</taxon>
        <taxon>Ascomycota</taxon>
        <taxon>Pezizomycotina</taxon>
        <taxon>Eurotiomycetes</taxon>
        <taxon>Eurotiomycetidae</taxon>
        <taxon>Eurotiales</taxon>
        <taxon>Aspergillaceae</taxon>
        <taxon>Aspergillus</taxon>
        <taxon>Aspergillus subgen. Circumdati</taxon>
    </lineage>
</organism>
<evidence type="ECO:0008006" key="3">
    <source>
        <dbReference type="Google" id="ProtNLM"/>
    </source>
</evidence>
<accession>A0A5N6VW07</accession>
<gene>
    <name evidence="1" type="ORF">BDV41DRAFT_538920</name>
</gene>